<dbReference type="InterPro" id="IPR004563">
    <property type="entry name" value="Apolipo_AcylTrfase"/>
</dbReference>
<accession>A0ABN4UX68</accession>
<dbReference type="RefSeq" id="WP_012058073.1">
    <property type="nucleotide sequence ID" value="NZ_CP007389.1"/>
</dbReference>
<evidence type="ECO:0000259" key="9">
    <source>
        <dbReference type="PROSITE" id="PS50263"/>
    </source>
</evidence>
<evidence type="ECO:0000256" key="5">
    <source>
        <dbReference type="ARBA" id="ARBA00022989"/>
    </source>
</evidence>
<dbReference type="Pfam" id="PF20154">
    <property type="entry name" value="LNT_N"/>
    <property type="match status" value="1"/>
</dbReference>
<comment type="function">
    <text evidence="8">Catalyzes the phospholipid dependent N-acylation of the N-terminal cysteine of apolipoprotein, the last step in lipoprotein maturation.</text>
</comment>
<keyword evidence="2 8" id="KW-1003">Cell membrane</keyword>
<dbReference type="EC" id="2.3.1.269" evidence="8"/>
<feature type="transmembrane region" description="Helical" evidence="8">
    <location>
        <begin position="6"/>
        <end position="30"/>
    </location>
</feature>
<evidence type="ECO:0000256" key="7">
    <source>
        <dbReference type="ARBA" id="ARBA00023315"/>
    </source>
</evidence>
<dbReference type="PANTHER" id="PTHR38686:SF1">
    <property type="entry name" value="APOLIPOPROTEIN N-ACYLTRANSFERASE"/>
    <property type="match status" value="1"/>
</dbReference>
<dbReference type="GO" id="GO:0016746">
    <property type="term" value="F:acyltransferase activity"/>
    <property type="evidence" value="ECO:0007669"/>
    <property type="project" value="UniProtKB-KW"/>
</dbReference>
<proteinExistence type="inferred from homology"/>
<dbReference type="Gene3D" id="3.60.110.10">
    <property type="entry name" value="Carbon-nitrogen hydrolase"/>
    <property type="match status" value="1"/>
</dbReference>
<dbReference type="Pfam" id="PF00795">
    <property type="entry name" value="CN_hydrolase"/>
    <property type="match status" value="1"/>
</dbReference>
<evidence type="ECO:0000313" key="10">
    <source>
        <dbReference type="EMBL" id="APT74738.1"/>
    </source>
</evidence>
<feature type="transmembrane region" description="Helical" evidence="8">
    <location>
        <begin position="112"/>
        <end position="132"/>
    </location>
</feature>
<name>A0ABN4UX68_9BACT</name>
<comment type="similarity">
    <text evidence="8">Belongs to the CN hydrolase family. Apolipoprotein N-acyltransferase subfamily.</text>
</comment>
<keyword evidence="7 8" id="KW-0012">Acyltransferase</keyword>
<keyword evidence="3 8" id="KW-0808">Transferase</keyword>
<dbReference type="NCBIfam" id="TIGR00546">
    <property type="entry name" value="lnt"/>
    <property type="match status" value="1"/>
</dbReference>
<feature type="transmembrane region" description="Helical" evidence="8">
    <location>
        <begin position="81"/>
        <end position="105"/>
    </location>
</feature>
<evidence type="ECO:0000256" key="8">
    <source>
        <dbReference type="HAMAP-Rule" id="MF_01148"/>
    </source>
</evidence>
<dbReference type="InterPro" id="IPR036526">
    <property type="entry name" value="C-N_Hydrolase_sf"/>
</dbReference>
<comment type="catalytic activity">
    <reaction evidence="8">
        <text>N-terminal S-1,2-diacyl-sn-glyceryl-L-cysteinyl-[lipoprotein] + a glycerophospholipid = N-acyl-S-1,2-diacyl-sn-glyceryl-L-cysteinyl-[lipoprotein] + a 2-acyl-sn-glycero-3-phospholipid + H(+)</text>
        <dbReference type="Rhea" id="RHEA:48228"/>
        <dbReference type="Rhea" id="RHEA-COMP:14681"/>
        <dbReference type="Rhea" id="RHEA-COMP:14684"/>
        <dbReference type="ChEBI" id="CHEBI:15378"/>
        <dbReference type="ChEBI" id="CHEBI:136912"/>
        <dbReference type="ChEBI" id="CHEBI:140656"/>
        <dbReference type="ChEBI" id="CHEBI:140657"/>
        <dbReference type="ChEBI" id="CHEBI:140660"/>
        <dbReference type="EC" id="2.3.1.269"/>
    </reaction>
</comment>
<comment type="subcellular location">
    <subcellularLocation>
        <location evidence="1 8">Cell membrane</location>
        <topology evidence="1 8">Multi-pass membrane protein</topology>
    </subcellularLocation>
</comment>
<sequence length="488" mass="56574">MIFIVISAILTSLSMPGFLWGGLIWFSLILFFKGLENKRFTFIYSFLFHFILYFISLYWVIPVLTSNLPDFFGRFSPFTGFLVFLLLCTIEALPFTVFGIFYGYFIDKIKGFLPKAFFVSSIYSIIEFLRGIGEMGFTGIRLSDALYKEVGIIQIVSLVGTIGLTFLVVFVNFTLYYKKISISKIIITLSMIYLFNWLIISVLPTNSANTPLVIVQTNMEQKVKYSKDETEILNYFTNILTSNTPNYLHIFPEAVFPDKDIRNSYIEEKIKMLSIKKPIILGFPTFNDNSKNSAAVYANGMYIGKYDKIKLFPFVEFLPYEKIFKKFQFLKGISYFSKGTDFKVFKINDYPDFGIQICFESYFSEISRKLSKNGAKFLIIISNDGWYKFTTAHIQHFSKSIFRAIENRRYVVQVSNTGISGVIDKYGRIVKIFPPMVEKYGIFNVQPNTEKTVYQRFGDWFVIVLILNAIFIPLIYRKRKNKLKGGKI</sequence>
<dbReference type="PROSITE" id="PS50263">
    <property type="entry name" value="CN_HYDROLASE"/>
    <property type="match status" value="1"/>
</dbReference>
<evidence type="ECO:0000313" key="11">
    <source>
        <dbReference type="Proteomes" id="UP000185490"/>
    </source>
</evidence>
<evidence type="ECO:0000256" key="4">
    <source>
        <dbReference type="ARBA" id="ARBA00022692"/>
    </source>
</evidence>
<dbReference type="InterPro" id="IPR045378">
    <property type="entry name" value="LNT_N"/>
</dbReference>
<gene>
    <name evidence="8" type="primary">lnt</name>
    <name evidence="10" type="ORF">BW47_09890</name>
</gene>
<feature type="domain" description="CN hydrolase" evidence="9">
    <location>
        <begin position="215"/>
        <end position="447"/>
    </location>
</feature>
<evidence type="ECO:0000256" key="3">
    <source>
        <dbReference type="ARBA" id="ARBA00022679"/>
    </source>
</evidence>
<dbReference type="EMBL" id="CP007389">
    <property type="protein sequence ID" value="APT74738.1"/>
    <property type="molecule type" value="Genomic_DNA"/>
</dbReference>
<keyword evidence="11" id="KW-1185">Reference proteome</keyword>
<dbReference type="SUPFAM" id="SSF56317">
    <property type="entry name" value="Carbon-nitrogen hydrolase"/>
    <property type="match status" value="1"/>
</dbReference>
<dbReference type="Proteomes" id="UP000185490">
    <property type="component" value="Chromosome"/>
</dbReference>
<dbReference type="CDD" id="cd07571">
    <property type="entry name" value="ALP_N-acyl_transferase"/>
    <property type="match status" value="1"/>
</dbReference>
<feature type="transmembrane region" description="Helical" evidence="8">
    <location>
        <begin position="42"/>
        <end position="61"/>
    </location>
</feature>
<protein>
    <recommendedName>
        <fullName evidence="8">Apolipoprotein N-acyltransferase</fullName>
        <shortName evidence="8">ALP N-acyltransferase</shortName>
        <ecNumber evidence="8">2.3.1.269</ecNumber>
    </recommendedName>
</protein>
<keyword evidence="4 8" id="KW-0812">Transmembrane</keyword>
<evidence type="ECO:0000256" key="6">
    <source>
        <dbReference type="ARBA" id="ARBA00023136"/>
    </source>
</evidence>
<feature type="transmembrane region" description="Helical" evidence="8">
    <location>
        <begin position="457"/>
        <end position="476"/>
    </location>
</feature>
<keyword evidence="6 8" id="KW-0472">Membrane</keyword>
<feature type="transmembrane region" description="Helical" evidence="8">
    <location>
        <begin position="152"/>
        <end position="173"/>
    </location>
</feature>
<evidence type="ECO:0000256" key="1">
    <source>
        <dbReference type="ARBA" id="ARBA00004651"/>
    </source>
</evidence>
<dbReference type="InterPro" id="IPR003010">
    <property type="entry name" value="C-N_Hydrolase"/>
</dbReference>
<keyword evidence="5 8" id="KW-1133">Transmembrane helix</keyword>
<comment type="pathway">
    <text evidence="8">Protein modification; lipoprotein biosynthesis (N-acyl transfer).</text>
</comment>
<dbReference type="PANTHER" id="PTHR38686">
    <property type="entry name" value="APOLIPOPROTEIN N-ACYLTRANSFERASE"/>
    <property type="match status" value="1"/>
</dbReference>
<feature type="transmembrane region" description="Helical" evidence="8">
    <location>
        <begin position="185"/>
        <end position="203"/>
    </location>
</feature>
<reference evidence="10 11" key="1">
    <citation type="submission" date="2014-02" db="EMBL/GenBank/DDBJ databases">
        <title>Diversity of Thermotogales isolates from hydrothermal vents.</title>
        <authorList>
            <person name="Haverkamp T.H.A."/>
            <person name="Lossouarn J."/>
            <person name="Geslin C."/>
            <person name="Nesbo C.L."/>
        </authorList>
    </citation>
    <scope>NUCLEOTIDE SEQUENCE [LARGE SCALE GENOMIC DNA]</scope>
    <source>
        <strain evidence="10 11">431</strain>
    </source>
</reference>
<evidence type="ECO:0000256" key="2">
    <source>
        <dbReference type="ARBA" id="ARBA00022475"/>
    </source>
</evidence>
<dbReference type="HAMAP" id="MF_01148">
    <property type="entry name" value="Lnt"/>
    <property type="match status" value="1"/>
</dbReference>
<organism evidence="10 11">
    <name type="scientific">Thermosipho melanesiensis</name>
    <dbReference type="NCBI Taxonomy" id="46541"/>
    <lineage>
        <taxon>Bacteria</taxon>
        <taxon>Thermotogati</taxon>
        <taxon>Thermotogota</taxon>
        <taxon>Thermotogae</taxon>
        <taxon>Thermotogales</taxon>
        <taxon>Fervidobacteriaceae</taxon>
        <taxon>Thermosipho</taxon>
    </lineage>
</organism>